<dbReference type="InterPro" id="IPR052018">
    <property type="entry name" value="PHP_domain"/>
</dbReference>
<protein>
    <submittedName>
        <fullName evidence="2">Phosphotransferase</fullName>
    </submittedName>
</protein>
<dbReference type="NCBIfam" id="NF038032">
    <property type="entry name" value="CehA_McbA_metalo"/>
    <property type="match status" value="1"/>
</dbReference>
<dbReference type="RefSeq" id="WP_284343387.1">
    <property type="nucleotide sequence ID" value="NZ_BSNS01000028.1"/>
</dbReference>
<dbReference type="InterPro" id="IPR016195">
    <property type="entry name" value="Pol/histidinol_Pase-like"/>
</dbReference>
<name>A0ABQ5WDY8_9HYPH</name>
<dbReference type="SUPFAM" id="SSF89550">
    <property type="entry name" value="PHP domain-like"/>
    <property type="match status" value="1"/>
</dbReference>
<dbReference type="EMBL" id="BSNS01000028">
    <property type="protein sequence ID" value="GLQ57994.1"/>
    <property type="molecule type" value="Genomic_DNA"/>
</dbReference>
<keyword evidence="3" id="KW-1185">Reference proteome</keyword>
<feature type="domain" description="Polymerase/histidinol phosphatase N-terminal" evidence="1">
    <location>
        <begin position="15"/>
        <end position="82"/>
    </location>
</feature>
<gene>
    <name evidence="2" type="ORF">GCM10010862_52530</name>
</gene>
<dbReference type="Proteomes" id="UP001156691">
    <property type="component" value="Unassembled WGS sequence"/>
</dbReference>
<comment type="caution">
    <text evidence="2">The sequence shown here is derived from an EMBL/GenBank/DDBJ whole genome shotgun (WGS) entry which is preliminary data.</text>
</comment>
<proteinExistence type="predicted"/>
<dbReference type="PANTHER" id="PTHR42924:SF3">
    <property type="entry name" value="POLYMERASE_HISTIDINOL PHOSPHATASE N-TERMINAL DOMAIN-CONTAINING PROTEIN"/>
    <property type="match status" value="1"/>
</dbReference>
<sequence length="302" mass="32854">MSLEAFAAPGSFCKGNIHTHSDISDGALSPEEVCNRYRRKGYDFLCLSDHFLEKYRYPLTDTTPYRTQGFTTILGAELHAPAINGGQDWHILAVGLPLEFAPKRDGETGPEMADRAASAGAFVVIAHPEWYGLTLEDAGKIACAHAVEVYNHTSQVTCSRGGGGYFLDAMLMAGRRIDALAVDDAHFKLPGDDERDAFGGWVMVKTQANEPEALLAALKAGHYYSTQGPDILDMAIEGEELAVRTSPANQVILAGRNSLTVNHSGFGITEARLPLSSFKGKWGRLMVLDAEGRCAWSNPMWF</sequence>
<dbReference type="InterPro" id="IPR003141">
    <property type="entry name" value="Pol/His_phosphatase_N"/>
</dbReference>
<reference evidence="3" key="1">
    <citation type="journal article" date="2019" name="Int. J. Syst. Evol. Microbiol.">
        <title>The Global Catalogue of Microorganisms (GCM) 10K type strain sequencing project: providing services to taxonomists for standard genome sequencing and annotation.</title>
        <authorList>
            <consortium name="The Broad Institute Genomics Platform"/>
            <consortium name="The Broad Institute Genome Sequencing Center for Infectious Disease"/>
            <person name="Wu L."/>
            <person name="Ma J."/>
        </authorList>
    </citation>
    <scope>NUCLEOTIDE SEQUENCE [LARGE SCALE GENOMIC DNA]</scope>
    <source>
        <strain evidence="3">NBRC 112416</strain>
    </source>
</reference>
<dbReference type="PANTHER" id="PTHR42924">
    <property type="entry name" value="EXONUCLEASE"/>
    <property type="match status" value="1"/>
</dbReference>
<dbReference type="Gene3D" id="3.20.20.140">
    <property type="entry name" value="Metal-dependent hydrolases"/>
    <property type="match status" value="1"/>
</dbReference>
<organism evidence="2 3">
    <name type="scientific">Devosia nitrariae</name>
    <dbReference type="NCBI Taxonomy" id="2071872"/>
    <lineage>
        <taxon>Bacteria</taxon>
        <taxon>Pseudomonadati</taxon>
        <taxon>Pseudomonadota</taxon>
        <taxon>Alphaproteobacteria</taxon>
        <taxon>Hyphomicrobiales</taxon>
        <taxon>Devosiaceae</taxon>
        <taxon>Devosia</taxon>
    </lineage>
</organism>
<evidence type="ECO:0000313" key="3">
    <source>
        <dbReference type="Proteomes" id="UP001156691"/>
    </source>
</evidence>
<evidence type="ECO:0000313" key="2">
    <source>
        <dbReference type="EMBL" id="GLQ57994.1"/>
    </source>
</evidence>
<dbReference type="SMART" id="SM00481">
    <property type="entry name" value="POLIIIAc"/>
    <property type="match status" value="1"/>
</dbReference>
<accession>A0ABQ5WDY8</accession>
<evidence type="ECO:0000259" key="1">
    <source>
        <dbReference type="SMART" id="SM00481"/>
    </source>
</evidence>